<feature type="region of interest" description="Disordered" evidence="1">
    <location>
        <begin position="205"/>
        <end position="246"/>
    </location>
</feature>
<reference evidence="2 3" key="1">
    <citation type="submission" date="2023-05" db="EMBL/GenBank/DDBJ databases">
        <title>A 100% complete, gapless, phased diploid assembly of the Scenedesmus obliquus UTEX 3031 genome.</title>
        <authorList>
            <person name="Biondi T.C."/>
            <person name="Hanschen E.R."/>
            <person name="Kwon T."/>
            <person name="Eng W."/>
            <person name="Kruse C.P.S."/>
            <person name="Koehler S.I."/>
            <person name="Kunde Y."/>
            <person name="Gleasner C.D."/>
            <person name="You Mak K.T."/>
            <person name="Polle J."/>
            <person name="Hovde B.T."/>
            <person name="Starkenburg S.R."/>
        </authorList>
    </citation>
    <scope>NUCLEOTIDE SEQUENCE [LARGE SCALE GENOMIC DNA]</scope>
    <source>
        <strain evidence="2 3">DOE0152z</strain>
    </source>
</reference>
<evidence type="ECO:0000313" key="2">
    <source>
        <dbReference type="EMBL" id="WIA08480.1"/>
    </source>
</evidence>
<dbReference type="CDD" id="cd21039">
    <property type="entry name" value="NURR"/>
    <property type="match status" value="1"/>
</dbReference>
<protein>
    <recommendedName>
        <fullName evidence="4">Protein kinase domain-containing protein</fullName>
    </recommendedName>
</protein>
<dbReference type="EMBL" id="CP126208">
    <property type="protein sequence ID" value="WIA08480.1"/>
    <property type="molecule type" value="Genomic_DNA"/>
</dbReference>
<accession>A0ABY8THM5</accession>
<sequence length="606" mass="61269">MVMQLAVAGDSSFCGTGSPGGITNADVGLLWPSNSSDDVIRRHLTAILLEDPDHRLRVAHLEPLLHLRMASQHACSSGRLQALLTDPATARIFPVDFSNTRASDWRSRVVYLDLPQLLKEAAAVKQQQQQLGSATAAAGDMHDMYADSSGSVLQAGSEAPCGRLPSDAAAAANMPSPQHHHSMHSQGQLMLESIFGASPALGRVSDAAEASQRRTSGSMGGTAGGSYGTAGSMGGEPRSSGGLSGIDVCTPKSAGVGVVSGDASASPVHSSSAAEEDVEYSEAQLVFGVTGSGSVPNGNGVSRMSAGGSAALSSATAAAAEAAAADAEYLSQAAAAAAAAQCGMSGRDGPPVEEVQGLVGQFNGVLKAEDFDEGVVHQLNAKRSEEEAVAAVRHIAHYDLANIQHMAAYLNHLVKHYNHGAAAAAAAAAADGAAALGHAAAGLNGAVRTGSAGGISAGGGGQLQACSLGSTLGSSRGGSGAGGVPGSAAAAAAAGGNLGAFGGQIRLASVPVSTKSMLQKLPLKVFRQLEALVASCAYLEWRHFDAGVVKVLAQLSKLCEADVFEELELLAATDLSNVEYMPAYLNKRLNNKLWSRRKADGHVPSG</sequence>
<organism evidence="2 3">
    <name type="scientific">Tetradesmus obliquus</name>
    <name type="common">Green alga</name>
    <name type="synonym">Acutodesmus obliquus</name>
    <dbReference type="NCBI Taxonomy" id="3088"/>
    <lineage>
        <taxon>Eukaryota</taxon>
        <taxon>Viridiplantae</taxon>
        <taxon>Chlorophyta</taxon>
        <taxon>core chlorophytes</taxon>
        <taxon>Chlorophyceae</taxon>
        <taxon>CS clade</taxon>
        <taxon>Sphaeropleales</taxon>
        <taxon>Scenedesmaceae</taxon>
        <taxon>Tetradesmus</taxon>
    </lineage>
</organism>
<evidence type="ECO:0000313" key="3">
    <source>
        <dbReference type="Proteomes" id="UP001244341"/>
    </source>
</evidence>
<proteinExistence type="predicted"/>
<gene>
    <name evidence="2" type="ORF">OEZ85_007916</name>
</gene>
<evidence type="ECO:0000256" key="1">
    <source>
        <dbReference type="SAM" id="MobiDB-lite"/>
    </source>
</evidence>
<keyword evidence="3" id="KW-1185">Reference proteome</keyword>
<feature type="region of interest" description="Disordered" evidence="1">
    <location>
        <begin position="151"/>
        <end position="183"/>
    </location>
</feature>
<dbReference type="Proteomes" id="UP001244341">
    <property type="component" value="Chromosome 1b"/>
</dbReference>
<feature type="compositionally biased region" description="Gly residues" evidence="1">
    <location>
        <begin position="218"/>
        <end position="234"/>
    </location>
</feature>
<name>A0ABY8THM5_TETOB</name>
<evidence type="ECO:0008006" key="4">
    <source>
        <dbReference type="Google" id="ProtNLM"/>
    </source>
</evidence>